<keyword evidence="6" id="KW-1185">Reference proteome</keyword>
<gene>
    <name evidence="3" type="ORF">RCF98_03020</name>
    <name evidence="4" type="ORF">RCF98_05650</name>
    <name evidence="5" type="ORF">RCF98_07665</name>
    <name evidence="2" type="ORF">RCF98_11415</name>
</gene>
<dbReference type="Pfam" id="PF01710">
    <property type="entry name" value="HTH_Tnp_IS630"/>
    <property type="match status" value="1"/>
</dbReference>
<evidence type="ECO:0000259" key="1">
    <source>
        <dbReference type="Pfam" id="PF01710"/>
    </source>
</evidence>
<dbReference type="EMBL" id="CP133218">
    <property type="protein sequence ID" value="WML91332.1"/>
    <property type="molecule type" value="Genomic_DNA"/>
</dbReference>
<name>A0ABY9MUI7_9GAMM</name>
<sequence>MINFLSIPMTTYSHDLRERAIKAYEQTGHKSNVCKTFSIARSTLDKWLALRIETGGLAPRPHRIRGYNHKVTDLAAFREWVESETPVERLADLIPRFEAHYGTPISYSNLHKWLQRIGWSHKKKPSVINKPNR</sequence>
<proteinExistence type="predicted"/>
<dbReference type="InterPro" id="IPR009057">
    <property type="entry name" value="Homeodomain-like_sf"/>
</dbReference>
<evidence type="ECO:0000313" key="3">
    <source>
        <dbReference type="EMBL" id="WML91332.1"/>
    </source>
</evidence>
<dbReference type="SUPFAM" id="SSF46689">
    <property type="entry name" value="Homeodomain-like"/>
    <property type="match status" value="1"/>
</dbReference>
<dbReference type="EMBL" id="CP133218">
    <property type="protein sequence ID" value="WML92211.1"/>
    <property type="molecule type" value="Genomic_DNA"/>
</dbReference>
<evidence type="ECO:0000313" key="4">
    <source>
        <dbReference type="EMBL" id="WML91821.1"/>
    </source>
</evidence>
<reference evidence="4 6" key="1">
    <citation type="submission" date="2023-08" db="EMBL/GenBank/DDBJ databases">
        <title>New molecular markers tilS and rpoB for phylogenetic and monitoring studies of the genus Thiothrix biodiversity.</title>
        <authorList>
            <person name="Ravin N.V."/>
            <person name="Smolyakov D."/>
            <person name="Markov N.D."/>
            <person name="Beletsky A.V."/>
            <person name="Mardanov A.V."/>
            <person name="Rudenko T.S."/>
            <person name="Grabovich M.Y."/>
        </authorList>
    </citation>
    <scope>NUCLEOTIDE SEQUENCE [LARGE SCALE GENOMIC DNA]</scope>
    <source>
        <strain evidence="4 6">MK1</strain>
    </source>
</reference>
<dbReference type="Proteomes" id="UP001236657">
    <property type="component" value="Chromosome"/>
</dbReference>
<feature type="domain" description="Transposase Synechocystis PCC 6803" evidence="1">
    <location>
        <begin position="11"/>
        <end position="97"/>
    </location>
</feature>
<accession>A0ABY9MUI7</accession>
<dbReference type="EMBL" id="CP133218">
    <property type="protein sequence ID" value="WML91821.1"/>
    <property type="molecule type" value="Genomic_DNA"/>
</dbReference>
<dbReference type="InterPro" id="IPR002622">
    <property type="entry name" value="Transposase_14"/>
</dbReference>
<evidence type="ECO:0000313" key="6">
    <source>
        <dbReference type="Proteomes" id="UP001236657"/>
    </source>
</evidence>
<organism evidence="4 6">
    <name type="scientific">Thiothrix lacustris</name>
    <dbReference type="NCBI Taxonomy" id="525917"/>
    <lineage>
        <taxon>Bacteria</taxon>
        <taxon>Pseudomonadati</taxon>
        <taxon>Pseudomonadota</taxon>
        <taxon>Gammaproteobacteria</taxon>
        <taxon>Thiotrichales</taxon>
        <taxon>Thiotrichaceae</taxon>
        <taxon>Thiothrix</taxon>
    </lineage>
</organism>
<dbReference type="RefSeq" id="WP_308392185.1">
    <property type="nucleotide sequence ID" value="NZ_CP133218.1"/>
</dbReference>
<evidence type="ECO:0000313" key="5">
    <source>
        <dbReference type="EMBL" id="WML92211.1"/>
    </source>
</evidence>
<dbReference type="EMBL" id="CP133218">
    <property type="protein sequence ID" value="WML89577.1"/>
    <property type="molecule type" value="Genomic_DNA"/>
</dbReference>
<protein>
    <submittedName>
        <fullName evidence="4">IS630 transposase-related protein</fullName>
    </submittedName>
</protein>
<evidence type="ECO:0000313" key="2">
    <source>
        <dbReference type="EMBL" id="WML89577.1"/>
    </source>
</evidence>